<evidence type="ECO:0000313" key="2">
    <source>
        <dbReference type="Proteomes" id="UP001358586"/>
    </source>
</evidence>
<gene>
    <name evidence="1" type="ORF">PVK06_039387</name>
</gene>
<protein>
    <submittedName>
        <fullName evidence="1">Uncharacterized protein</fullName>
    </submittedName>
</protein>
<organism evidence="1 2">
    <name type="scientific">Gossypium arboreum</name>
    <name type="common">Tree cotton</name>
    <name type="synonym">Gossypium nanking</name>
    <dbReference type="NCBI Taxonomy" id="29729"/>
    <lineage>
        <taxon>Eukaryota</taxon>
        <taxon>Viridiplantae</taxon>
        <taxon>Streptophyta</taxon>
        <taxon>Embryophyta</taxon>
        <taxon>Tracheophyta</taxon>
        <taxon>Spermatophyta</taxon>
        <taxon>Magnoliopsida</taxon>
        <taxon>eudicotyledons</taxon>
        <taxon>Gunneridae</taxon>
        <taxon>Pentapetalae</taxon>
        <taxon>rosids</taxon>
        <taxon>malvids</taxon>
        <taxon>Malvales</taxon>
        <taxon>Malvaceae</taxon>
        <taxon>Malvoideae</taxon>
        <taxon>Gossypium</taxon>
    </lineage>
</organism>
<dbReference type="EMBL" id="JARKNE010000011">
    <property type="protein sequence ID" value="KAK5784848.1"/>
    <property type="molecule type" value="Genomic_DNA"/>
</dbReference>
<proteinExistence type="predicted"/>
<reference evidence="1 2" key="1">
    <citation type="submission" date="2023-03" db="EMBL/GenBank/DDBJ databases">
        <title>WGS of Gossypium arboreum.</title>
        <authorList>
            <person name="Yu D."/>
        </authorList>
    </citation>
    <scope>NUCLEOTIDE SEQUENCE [LARGE SCALE GENOMIC DNA]</scope>
    <source>
        <tissue evidence="1">Leaf</tissue>
    </source>
</reference>
<comment type="caution">
    <text evidence="1">The sequence shown here is derived from an EMBL/GenBank/DDBJ whole genome shotgun (WGS) entry which is preliminary data.</text>
</comment>
<evidence type="ECO:0000313" key="1">
    <source>
        <dbReference type="EMBL" id="KAK5784848.1"/>
    </source>
</evidence>
<accession>A0ABR0N2Q9</accession>
<dbReference type="Proteomes" id="UP001358586">
    <property type="component" value="Chromosome 11"/>
</dbReference>
<name>A0ABR0N2Q9_GOSAR</name>
<keyword evidence="2" id="KW-1185">Reference proteome</keyword>
<sequence length="132" mass="14551">MLIPRALSSGKAVYENNGQLLPSTAVLDIIPNAISGIISMDVICRGRDRGAYTIIGYQAATAVSVKCFVDSFLYSGVARWRKTQNWNLPNGNRGPHDHAITEFRHLGTPKLILPRTPILSPNMKHPARYHAT</sequence>